<evidence type="ECO:0000256" key="13">
    <source>
        <dbReference type="SAM" id="MobiDB-lite"/>
    </source>
</evidence>
<keyword evidence="8 12" id="KW-0862">Zinc</keyword>
<feature type="region of interest" description="Disordered" evidence="13">
    <location>
        <begin position="291"/>
        <end position="323"/>
    </location>
</feature>
<keyword evidence="4 12" id="KW-0949">S-adenosyl-L-methionine</keyword>
<evidence type="ECO:0000256" key="10">
    <source>
        <dbReference type="ARBA" id="ARBA00048635"/>
    </source>
</evidence>
<comment type="catalytic activity">
    <reaction evidence="9 12">
        <text>cytidine(4) in tRNA(Pro) + S-adenosyl-L-methionine = 2'-O-methylcytidine(4) in tRNA(Pro) + S-adenosyl-L-homocysteine + H(+)</text>
        <dbReference type="Rhea" id="RHEA:32767"/>
        <dbReference type="Rhea" id="RHEA-COMP:10397"/>
        <dbReference type="Rhea" id="RHEA-COMP:10398"/>
        <dbReference type="ChEBI" id="CHEBI:15378"/>
        <dbReference type="ChEBI" id="CHEBI:57856"/>
        <dbReference type="ChEBI" id="CHEBI:59789"/>
        <dbReference type="ChEBI" id="CHEBI:74495"/>
        <dbReference type="ChEBI" id="CHEBI:82748"/>
        <dbReference type="EC" id="2.1.1.225"/>
    </reaction>
</comment>
<accession>A0A9W7KS10</accession>
<keyword evidence="6 12" id="KW-0479">Metal-binding</keyword>
<feature type="region of interest" description="Disordered" evidence="13">
    <location>
        <begin position="39"/>
        <end position="63"/>
    </location>
</feature>
<keyword evidence="16" id="KW-1185">Reference proteome</keyword>
<feature type="domain" description="CHHC U11-48K-type" evidence="14">
    <location>
        <begin position="1"/>
        <end position="27"/>
    </location>
</feature>
<proteinExistence type="inferred from homology"/>
<comment type="catalytic activity">
    <reaction evidence="11 12">
        <text>adenosine(4) in tRNA(His) + S-adenosyl-L-methionine = 2'-O-methyladenosine(4) in tRNA(His) + S-adenosyl-L-homocysteine + H(+)</text>
        <dbReference type="Rhea" id="RHEA:43196"/>
        <dbReference type="Rhea" id="RHEA-COMP:10401"/>
        <dbReference type="Rhea" id="RHEA-COMP:10402"/>
        <dbReference type="ChEBI" id="CHEBI:15378"/>
        <dbReference type="ChEBI" id="CHEBI:57856"/>
        <dbReference type="ChEBI" id="CHEBI:59789"/>
        <dbReference type="ChEBI" id="CHEBI:74411"/>
        <dbReference type="ChEBI" id="CHEBI:74477"/>
        <dbReference type="EC" id="2.1.1.225"/>
    </reaction>
</comment>
<keyword evidence="2 12" id="KW-0489">Methyltransferase</keyword>
<evidence type="ECO:0000313" key="16">
    <source>
        <dbReference type="Proteomes" id="UP001165082"/>
    </source>
</evidence>
<gene>
    <name evidence="15" type="ORF">TrRE_jg6849</name>
</gene>
<dbReference type="PROSITE" id="PS51800">
    <property type="entry name" value="ZF_CHHC_U11_48K"/>
    <property type="match status" value="1"/>
</dbReference>
<evidence type="ECO:0000256" key="9">
    <source>
        <dbReference type="ARBA" id="ARBA00048165"/>
    </source>
</evidence>
<dbReference type="Pfam" id="PF05206">
    <property type="entry name" value="TRM13"/>
    <property type="match status" value="1"/>
</dbReference>
<dbReference type="GO" id="GO:0008270">
    <property type="term" value="F:zinc ion binding"/>
    <property type="evidence" value="ECO:0007669"/>
    <property type="project" value="UniProtKB-KW"/>
</dbReference>
<evidence type="ECO:0000256" key="6">
    <source>
        <dbReference type="ARBA" id="ARBA00022723"/>
    </source>
</evidence>
<dbReference type="InterPro" id="IPR007871">
    <property type="entry name" value="Methyltransferase_TRM13"/>
</dbReference>
<dbReference type="EC" id="2.1.1.225" evidence="12"/>
<keyword evidence="3 12" id="KW-0808">Transferase</keyword>
<evidence type="ECO:0000256" key="11">
    <source>
        <dbReference type="ARBA" id="ARBA00049393"/>
    </source>
</evidence>
<comment type="caution">
    <text evidence="15">The sequence shown here is derived from an EMBL/GenBank/DDBJ whole genome shotgun (WGS) entry which is preliminary data.</text>
</comment>
<evidence type="ECO:0000259" key="14">
    <source>
        <dbReference type="PROSITE" id="PS51800"/>
    </source>
</evidence>
<evidence type="ECO:0000256" key="12">
    <source>
        <dbReference type="RuleBase" id="RU367103"/>
    </source>
</evidence>
<evidence type="ECO:0000256" key="7">
    <source>
        <dbReference type="ARBA" id="ARBA00022771"/>
    </source>
</evidence>
<feature type="compositionally biased region" description="Basic and acidic residues" evidence="13">
    <location>
        <begin position="294"/>
        <end position="303"/>
    </location>
</feature>
<comment type="catalytic activity">
    <reaction evidence="10 12">
        <text>cytidine(4) in tRNA(Gly)(GCC) + S-adenosyl-L-methionine = 2'-O-methylcytidine(4) in tRNA(Gly)(GCC) + S-adenosyl-L-homocysteine + H(+)</text>
        <dbReference type="Rhea" id="RHEA:43192"/>
        <dbReference type="Rhea" id="RHEA-COMP:10399"/>
        <dbReference type="Rhea" id="RHEA-COMP:10400"/>
        <dbReference type="ChEBI" id="CHEBI:15378"/>
        <dbReference type="ChEBI" id="CHEBI:57856"/>
        <dbReference type="ChEBI" id="CHEBI:59789"/>
        <dbReference type="ChEBI" id="CHEBI:74495"/>
        <dbReference type="ChEBI" id="CHEBI:82748"/>
        <dbReference type="EC" id="2.1.1.225"/>
    </reaction>
</comment>
<dbReference type="PANTHER" id="PTHR12998">
    <property type="entry name" value="TRNA:M(4)X MODIFICATION ENZYME TRM13 HOMOLOG"/>
    <property type="match status" value="1"/>
</dbReference>
<organism evidence="15 16">
    <name type="scientific">Triparma retinervis</name>
    <dbReference type="NCBI Taxonomy" id="2557542"/>
    <lineage>
        <taxon>Eukaryota</taxon>
        <taxon>Sar</taxon>
        <taxon>Stramenopiles</taxon>
        <taxon>Ochrophyta</taxon>
        <taxon>Bolidophyceae</taxon>
        <taxon>Parmales</taxon>
        <taxon>Triparmaceae</taxon>
        <taxon>Triparma</taxon>
    </lineage>
</organism>
<evidence type="ECO:0000256" key="1">
    <source>
        <dbReference type="ARBA" id="ARBA00005265"/>
    </source>
</evidence>
<protein>
    <recommendedName>
        <fullName evidence="12">tRNA:m(4)X modification enzyme TRM13</fullName>
        <ecNumber evidence="12">2.1.1.225</ecNumber>
    </recommendedName>
</protein>
<feature type="non-terminal residue" evidence="15">
    <location>
        <position position="1"/>
    </location>
</feature>
<comment type="function">
    <text evidence="12">tRNA methylase which 2'-O-methylates cytidine(4) in tRNA(Pro) and tRNA(Gly)(GCC), and adenosine(4) in tRNA(His).</text>
</comment>
<dbReference type="PANTHER" id="PTHR12998:SF0">
    <property type="entry name" value="TRNA:M(4)X MODIFICATION ENZYME TRM13 HOMOLOG"/>
    <property type="match status" value="1"/>
</dbReference>
<evidence type="ECO:0000256" key="8">
    <source>
        <dbReference type="ARBA" id="ARBA00022833"/>
    </source>
</evidence>
<dbReference type="EMBL" id="BRXZ01000315">
    <property type="protein sequence ID" value="GMI09410.1"/>
    <property type="molecule type" value="Genomic_DNA"/>
</dbReference>
<keyword evidence="5 12" id="KW-0819">tRNA processing</keyword>
<dbReference type="Proteomes" id="UP001165082">
    <property type="component" value="Unassembled WGS sequence"/>
</dbReference>
<dbReference type="OrthoDB" id="258806at2759"/>
<dbReference type="AlphaFoldDB" id="A0A9W7KS10"/>
<dbReference type="GO" id="GO:0106050">
    <property type="term" value="F:tRNA 2'-O-methyltransferase activity"/>
    <property type="evidence" value="ECO:0007669"/>
    <property type="project" value="UniProtKB-UniRule"/>
</dbReference>
<sequence>IPCPADPSHTISRWKVDSHLKKCPKVKLQRELESKPYYRRGCNRPASREVDPVSSSSPHPPWSLTGPNSACDLALSIVSAYSSVFPSSIDTVDLSGPEFSRGFVPALRSRMVPLGSSKHTVTSETVTAEKATAAKVKLCMVERGGTKRKADTRVRNDVFSNSHSSSSPLAPPGSQYRFNSKFSSSRIRCDLEHVWMQTVMEGLGGGGALVVAKHLCGQGTDLALRGIGGLRGRERARVKGIAMATCCHGVCDLGALVGGGWLGERVREGGWEGGWGEREFKLMCKWTGATTSEDGNRRAGQDKGEDDPDEDDHGGPSSEGFDDGRLGAGLVCGVPSVPFTKQELGRCAQRLIDQARAEWIREEFGFEDVKVVYYVGEEVTPQNALIIGTKEGGGGQGGGGQGGGGG</sequence>
<name>A0A9W7KS10_9STRA</name>
<comment type="similarity">
    <text evidence="1 12">Belongs to the methyltransferase TRM13 family.</text>
</comment>
<keyword evidence="7 12" id="KW-0863">Zinc-finger</keyword>
<reference evidence="15" key="1">
    <citation type="submission" date="2022-07" db="EMBL/GenBank/DDBJ databases">
        <title>Genome analysis of Parmales, a sister group of diatoms, reveals the evolutionary specialization of diatoms from phago-mixotrophs to photoautotrophs.</title>
        <authorList>
            <person name="Ban H."/>
            <person name="Sato S."/>
            <person name="Yoshikawa S."/>
            <person name="Kazumasa Y."/>
            <person name="Nakamura Y."/>
            <person name="Ichinomiya M."/>
            <person name="Saitoh K."/>
            <person name="Sato N."/>
            <person name="Blanc-Mathieu R."/>
            <person name="Endo H."/>
            <person name="Kuwata A."/>
            <person name="Ogata H."/>
        </authorList>
    </citation>
    <scope>NUCLEOTIDE SEQUENCE</scope>
</reference>
<evidence type="ECO:0000256" key="3">
    <source>
        <dbReference type="ARBA" id="ARBA00022679"/>
    </source>
</evidence>
<dbReference type="InterPro" id="IPR039044">
    <property type="entry name" value="Trm13"/>
</dbReference>
<evidence type="ECO:0000256" key="4">
    <source>
        <dbReference type="ARBA" id="ARBA00022691"/>
    </source>
</evidence>
<evidence type="ECO:0000256" key="2">
    <source>
        <dbReference type="ARBA" id="ARBA00022603"/>
    </source>
</evidence>
<evidence type="ECO:0000313" key="15">
    <source>
        <dbReference type="EMBL" id="GMI09410.1"/>
    </source>
</evidence>
<dbReference type="InterPro" id="IPR022776">
    <property type="entry name" value="TRM13/UPF0224_CHHC_Znf_dom"/>
</dbReference>
<evidence type="ECO:0000256" key="5">
    <source>
        <dbReference type="ARBA" id="ARBA00022694"/>
    </source>
</evidence>
<dbReference type="GO" id="GO:0030488">
    <property type="term" value="P:tRNA methylation"/>
    <property type="evidence" value="ECO:0007669"/>
    <property type="project" value="InterPro"/>
</dbReference>